<sequence length="82" mass="9244">MHAAMMVGLSSPTRSPSSRNGEDFTPLIRTETDHRTSNLKGRSPSVDSLKTNAEEARDSERQGRGYPKLLQWDCRNRLELSI</sequence>
<feature type="region of interest" description="Disordered" evidence="1">
    <location>
        <begin position="1"/>
        <end position="63"/>
    </location>
</feature>
<evidence type="ECO:0000313" key="2">
    <source>
        <dbReference type="EMBL" id="KAJ7658492.1"/>
    </source>
</evidence>
<gene>
    <name evidence="2" type="ORF">B0H17DRAFT_346879</name>
</gene>
<name>A0AAD7G1M3_MYCRO</name>
<proteinExistence type="predicted"/>
<evidence type="ECO:0000256" key="1">
    <source>
        <dbReference type="SAM" id="MobiDB-lite"/>
    </source>
</evidence>
<feature type="compositionally biased region" description="Basic and acidic residues" evidence="1">
    <location>
        <begin position="52"/>
        <end position="63"/>
    </location>
</feature>
<comment type="caution">
    <text evidence="2">The sequence shown here is derived from an EMBL/GenBank/DDBJ whole genome shotgun (WGS) entry which is preliminary data.</text>
</comment>
<evidence type="ECO:0000313" key="3">
    <source>
        <dbReference type="Proteomes" id="UP001221757"/>
    </source>
</evidence>
<protein>
    <submittedName>
        <fullName evidence="2">Uncharacterized protein</fullName>
    </submittedName>
</protein>
<organism evidence="2 3">
    <name type="scientific">Mycena rosella</name>
    <name type="common">Pink bonnet</name>
    <name type="synonym">Agaricus rosellus</name>
    <dbReference type="NCBI Taxonomy" id="1033263"/>
    <lineage>
        <taxon>Eukaryota</taxon>
        <taxon>Fungi</taxon>
        <taxon>Dikarya</taxon>
        <taxon>Basidiomycota</taxon>
        <taxon>Agaricomycotina</taxon>
        <taxon>Agaricomycetes</taxon>
        <taxon>Agaricomycetidae</taxon>
        <taxon>Agaricales</taxon>
        <taxon>Marasmiineae</taxon>
        <taxon>Mycenaceae</taxon>
        <taxon>Mycena</taxon>
    </lineage>
</organism>
<feature type="compositionally biased region" description="Polar residues" evidence="1">
    <location>
        <begin position="10"/>
        <end position="19"/>
    </location>
</feature>
<dbReference type="AlphaFoldDB" id="A0AAD7G1M3"/>
<dbReference type="EMBL" id="JARKIE010000279">
    <property type="protein sequence ID" value="KAJ7658492.1"/>
    <property type="molecule type" value="Genomic_DNA"/>
</dbReference>
<keyword evidence="3" id="KW-1185">Reference proteome</keyword>
<dbReference type="Proteomes" id="UP001221757">
    <property type="component" value="Unassembled WGS sequence"/>
</dbReference>
<reference evidence="2" key="1">
    <citation type="submission" date="2023-03" db="EMBL/GenBank/DDBJ databases">
        <title>Massive genome expansion in bonnet fungi (Mycena s.s.) driven by repeated elements and novel gene families across ecological guilds.</title>
        <authorList>
            <consortium name="Lawrence Berkeley National Laboratory"/>
            <person name="Harder C.B."/>
            <person name="Miyauchi S."/>
            <person name="Viragh M."/>
            <person name="Kuo A."/>
            <person name="Thoen E."/>
            <person name="Andreopoulos B."/>
            <person name="Lu D."/>
            <person name="Skrede I."/>
            <person name="Drula E."/>
            <person name="Henrissat B."/>
            <person name="Morin E."/>
            <person name="Kohler A."/>
            <person name="Barry K."/>
            <person name="LaButti K."/>
            <person name="Morin E."/>
            <person name="Salamov A."/>
            <person name="Lipzen A."/>
            <person name="Mereny Z."/>
            <person name="Hegedus B."/>
            <person name="Baldrian P."/>
            <person name="Stursova M."/>
            <person name="Weitz H."/>
            <person name="Taylor A."/>
            <person name="Grigoriev I.V."/>
            <person name="Nagy L.G."/>
            <person name="Martin F."/>
            <person name="Kauserud H."/>
        </authorList>
    </citation>
    <scope>NUCLEOTIDE SEQUENCE</scope>
    <source>
        <strain evidence="2">CBHHK067</strain>
    </source>
</reference>
<accession>A0AAD7G1M3</accession>